<organism evidence="1 2">
    <name type="scientific">Paenibacillus hemerocallicola</name>
    <dbReference type="NCBI Taxonomy" id="1172614"/>
    <lineage>
        <taxon>Bacteria</taxon>
        <taxon>Bacillati</taxon>
        <taxon>Bacillota</taxon>
        <taxon>Bacilli</taxon>
        <taxon>Bacillales</taxon>
        <taxon>Paenibacillaceae</taxon>
        <taxon>Paenibacillus</taxon>
    </lineage>
</organism>
<dbReference type="AlphaFoldDB" id="A0A5C4T3K4"/>
<proteinExistence type="predicted"/>
<dbReference type="EMBL" id="VDCQ01000040">
    <property type="protein sequence ID" value="TNJ63652.1"/>
    <property type="molecule type" value="Genomic_DNA"/>
</dbReference>
<sequence>MIRQEVLNKKIEGCLLKYDKEIQNVITWARSHMDSKDYRLRCLGFVEDAYERSNGIEMCVGAAMLASPLKFTESTRILVFHQKELLFSIPVLAWWKAKYEIGDT</sequence>
<dbReference type="OrthoDB" id="2607492at2"/>
<dbReference type="Proteomes" id="UP000307943">
    <property type="component" value="Unassembled WGS sequence"/>
</dbReference>
<evidence type="ECO:0000313" key="2">
    <source>
        <dbReference type="Proteomes" id="UP000307943"/>
    </source>
</evidence>
<evidence type="ECO:0000313" key="1">
    <source>
        <dbReference type="EMBL" id="TNJ63652.1"/>
    </source>
</evidence>
<keyword evidence="2" id="KW-1185">Reference proteome</keyword>
<reference evidence="1 2" key="1">
    <citation type="submission" date="2019-05" db="EMBL/GenBank/DDBJ databases">
        <title>We sequenced the genome of Paenibacillus hemerocallicola KCTC 33185 for further insight into its adaptation and study the phylogeny of Paenibacillus.</title>
        <authorList>
            <person name="Narsing Rao M.P."/>
        </authorList>
    </citation>
    <scope>NUCLEOTIDE SEQUENCE [LARGE SCALE GENOMIC DNA]</scope>
    <source>
        <strain evidence="1 2">KCTC 33185</strain>
    </source>
</reference>
<name>A0A5C4T3K4_9BACL</name>
<protein>
    <submittedName>
        <fullName evidence="1">Uncharacterized protein</fullName>
    </submittedName>
</protein>
<comment type="caution">
    <text evidence="1">The sequence shown here is derived from an EMBL/GenBank/DDBJ whole genome shotgun (WGS) entry which is preliminary data.</text>
</comment>
<gene>
    <name evidence="1" type="ORF">FE784_24700</name>
</gene>
<accession>A0A5C4T3K4</accession>